<sequence>MACSSYDSSLCGSVAFVLQACDLLLSSLSDSDGFLLSLQNLVDLSPAGIQYSLQSFQIQDDVLILDLGVSTKHLPTGDGILLLQKEINEGT</sequence>
<proteinExistence type="predicted"/>
<gene>
    <name evidence="1" type="ORF">PODLI_1B022552</name>
</gene>
<reference evidence="1" key="1">
    <citation type="submission" date="2022-12" db="EMBL/GenBank/DDBJ databases">
        <authorList>
            <person name="Alioto T."/>
            <person name="Alioto T."/>
            <person name="Gomez Garrido J."/>
        </authorList>
    </citation>
    <scope>NUCLEOTIDE SEQUENCE</scope>
</reference>
<dbReference type="Proteomes" id="UP001178461">
    <property type="component" value="Chromosome 6"/>
</dbReference>
<evidence type="ECO:0000313" key="2">
    <source>
        <dbReference type="Proteomes" id="UP001178461"/>
    </source>
</evidence>
<accession>A0AA35KKJ7</accession>
<evidence type="ECO:0000313" key="1">
    <source>
        <dbReference type="EMBL" id="CAI5778593.1"/>
    </source>
</evidence>
<protein>
    <submittedName>
        <fullName evidence="1">Uncharacterized protein</fullName>
    </submittedName>
</protein>
<keyword evidence="2" id="KW-1185">Reference proteome</keyword>
<name>A0AA35KKJ7_9SAUR</name>
<dbReference type="AlphaFoldDB" id="A0AA35KKJ7"/>
<dbReference type="EMBL" id="OX395131">
    <property type="protein sequence ID" value="CAI5778593.1"/>
    <property type="molecule type" value="Genomic_DNA"/>
</dbReference>
<organism evidence="1 2">
    <name type="scientific">Podarcis lilfordi</name>
    <name type="common">Lilford's wall lizard</name>
    <dbReference type="NCBI Taxonomy" id="74358"/>
    <lineage>
        <taxon>Eukaryota</taxon>
        <taxon>Metazoa</taxon>
        <taxon>Chordata</taxon>
        <taxon>Craniata</taxon>
        <taxon>Vertebrata</taxon>
        <taxon>Euteleostomi</taxon>
        <taxon>Lepidosauria</taxon>
        <taxon>Squamata</taxon>
        <taxon>Bifurcata</taxon>
        <taxon>Unidentata</taxon>
        <taxon>Episquamata</taxon>
        <taxon>Laterata</taxon>
        <taxon>Lacertibaenia</taxon>
        <taxon>Lacertidae</taxon>
        <taxon>Podarcis</taxon>
    </lineage>
</organism>